<sequence>MRRLILIPTLVVVALFAIAAGVFYWIYNSYTFYSTDDAQVTGQILSVSSPQAGTLSAVDVKLGDTVTAGQAIASISTVAANGEKTTLTITSPIAGTIIQENGIQGQSVTPGLALAQVTDLNNLYVTAYVDENQIANVKQNQDVDVNVDAFSGTTYKGHIKQIVQATAGSFSLLPSSDMTSGNYTKVGQRVPVIISVDGFGGNDIVPGMSTKVTIHLH</sequence>
<dbReference type="Pfam" id="PF25997">
    <property type="entry name" value="BSH_YhbJ"/>
    <property type="match status" value="1"/>
</dbReference>
<evidence type="ECO:0000313" key="8">
    <source>
        <dbReference type="EMBL" id="GCE11178.1"/>
    </source>
</evidence>
<keyword evidence="5" id="KW-0472">Membrane</keyword>
<dbReference type="GO" id="GO:0055085">
    <property type="term" value="P:transmembrane transport"/>
    <property type="evidence" value="ECO:0007669"/>
    <property type="project" value="InterPro"/>
</dbReference>
<evidence type="ECO:0000256" key="5">
    <source>
        <dbReference type="ARBA" id="ARBA00023136"/>
    </source>
</evidence>
<dbReference type="Pfam" id="PF25963">
    <property type="entry name" value="Beta-barrel_AAEA"/>
    <property type="match status" value="1"/>
</dbReference>
<organism evidence="8 9">
    <name type="scientific">Tengunoibacter tsumagoiensis</name>
    <dbReference type="NCBI Taxonomy" id="2014871"/>
    <lineage>
        <taxon>Bacteria</taxon>
        <taxon>Bacillati</taxon>
        <taxon>Chloroflexota</taxon>
        <taxon>Ktedonobacteria</taxon>
        <taxon>Ktedonobacterales</taxon>
        <taxon>Dictyobacteraceae</taxon>
        <taxon>Tengunoibacter</taxon>
    </lineage>
</organism>
<dbReference type="PANTHER" id="PTHR30386">
    <property type="entry name" value="MEMBRANE FUSION SUBUNIT OF EMRAB-TOLC MULTIDRUG EFFLUX PUMP"/>
    <property type="match status" value="1"/>
</dbReference>
<dbReference type="InterPro" id="IPR058635">
    <property type="entry name" value="BSH_YhbJ"/>
</dbReference>
<gene>
    <name evidence="8" type="ORF">KTT_10370</name>
</gene>
<keyword evidence="3" id="KW-0812">Transmembrane</keyword>
<dbReference type="Gene3D" id="2.40.30.170">
    <property type="match status" value="1"/>
</dbReference>
<dbReference type="Gene3D" id="2.40.50.100">
    <property type="match status" value="1"/>
</dbReference>
<dbReference type="Proteomes" id="UP000287352">
    <property type="component" value="Unassembled WGS sequence"/>
</dbReference>
<comment type="caution">
    <text evidence="8">The sequence shown here is derived from an EMBL/GenBank/DDBJ whole genome shotgun (WGS) entry which is preliminary data.</text>
</comment>
<comment type="similarity">
    <text evidence="2">Belongs to the membrane fusion protein (MFP) (TC 8.A.1) family.</text>
</comment>
<protein>
    <submittedName>
        <fullName evidence="8">Multidrug efflux protein</fullName>
    </submittedName>
</protein>
<evidence type="ECO:0000256" key="4">
    <source>
        <dbReference type="ARBA" id="ARBA00022989"/>
    </source>
</evidence>
<evidence type="ECO:0000256" key="3">
    <source>
        <dbReference type="ARBA" id="ARBA00022692"/>
    </source>
</evidence>
<evidence type="ECO:0000313" key="9">
    <source>
        <dbReference type="Proteomes" id="UP000287352"/>
    </source>
</evidence>
<name>A0A401ZWB9_9CHLR</name>
<comment type="subcellular location">
    <subcellularLocation>
        <location evidence="1">Membrane</location>
        <topology evidence="1">Single-pass membrane protein</topology>
    </subcellularLocation>
</comment>
<dbReference type="SUPFAM" id="SSF51230">
    <property type="entry name" value="Single hybrid motif"/>
    <property type="match status" value="1"/>
</dbReference>
<evidence type="ECO:0000259" key="6">
    <source>
        <dbReference type="Pfam" id="PF25963"/>
    </source>
</evidence>
<dbReference type="RefSeq" id="WP_126578865.1">
    <property type="nucleotide sequence ID" value="NZ_BIFR01000001.1"/>
</dbReference>
<dbReference type="PANTHER" id="PTHR30386:SF26">
    <property type="entry name" value="TRANSPORT PROTEIN COMB"/>
    <property type="match status" value="1"/>
</dbReference>
<dbReference type="EMBL" id="BIFR01000001">
    <property type="protein sequence ID" value="GCE11178.1"/>
    <property type="molecule type" value="Genomic_DNA"/>
</dbReference>
<accession>A0A401ZWB9</accession>
<dbReference type="OrthoDB" id="9811754at2"/>
<reference evidence="9" key="1">
    <citation type="submission" date="2018-12" db="EMBL/GenBank/DDBJ databases">
        <title>Tengunoibacter tsumagoiensis gen. nov., sp. nov., Dictyobacter kobayashii sp. nov., D. alpinus sp. nov., and D. joshuensis sp. nov. and description of Dictyobacteraceae fam. nov. within the order Ktedonobacterales isolated from Tengu-no-mugimeshi.</title>
        <authorList>
            <person name="Wang C.M."/>
            <person name="Zheng Y."/>
            <person name="Sakai Y."/>
            <person name="Toyoda A."/>
            <person name="Minakuchi Y."/>
            <person name="Abe K."/>
            <person name="Yokota A."/>
            <person name="Yabe S."/>
        </authorList>
    </citation>
    <scope>NUCLEOTIDE SEQUENCE [LARGE SCALE GENOMIC DNA]</scope>
    <source>
        <strain evidence="9">Uno3</strain>
    </source>
</reference>
<evidence type="ECO:0000256" key="1">
    <source>
        <dbReference type="ARBA" id="ARBA00004167"/>
    </source>
</evidence>
<dbReference type="InterPro" id="IPR050739">
    <property type="entry name" value="MFP"/>
</dbReference>
<keyword evidence="9" id="KW-1185">Reference proteome</keyword>
<keyword evidence="4" id="KW-1133">Transmembrane helix</keyword>
<evidence type="ECO:0000256" key="2">
    <source>
        <dbReference type="ARBA" id="ARBA00009477"/>
    </source>
</evidence>
<evidence type="ECO:0000259" key="7">
    <source>
        <dbReference type="Pfam" id="PF25997"/>
    </source>
</evidence>
<feature type="domain" description="YhbJ barrel-sandwich hybrid" evidence="7">
    <location>
        <begin position="44"/>
        <end position="119"/>
    </location>
</feature>
<feature type="domain" description="p-hydroxybenzoic acid efflux pump subunit AaeA-like beta-barrel" evidence="6">
    <location>
        <begin position="123"/>
        <end position="215"/>
    </location>
</feature>
<dbReference type="InterPro" id="IPR058634">
    <property type="entry name" value="AaeA-lik-b-barrel"/>
</dbReference>
<proteinExistence type="inferred from homology"/>
<dbReference type="InterPro" id="IPR011053">
    <property type="entry name" value="Single_hybrid_motif"/>
</dbReference>
<dbReference type="GO" id="GO:0016020">
    <property type="term" value="C:membrane"/>
    <property type="evidence" value="ECO:0007669"/>
    <property type="project" value="UniProtKB-SubCell"/>
</dbReference>
<dbReference type="AlphaFoldDB" id="A0A401ZWB9"/>